<dbReference type="PANTHER" id="PTHR48098">
    <property type="entry name" value="ENTEROCHELIN ESTERASE-RELATED"/>
    <property type="match status" value="1"/>
</dbReference>
<keyword evidence="2" id="KW-1185">Reference proteome</keyword>
<dbReference type="Gene3D" id="3.40.50.1820">
    <property type="entry name" value="alpha/beta hydrolase"/>
    <property type="match status" value="1"/>
</dbReference>
<evidence type="ECO:0008006" key="3">
    <source>
        <dbReference type="Google" id="ProtNLM"/>
    </source>
</evidence>
<evidence type="ECO:0000313" key="1">
    <source>
        <dbReference type="EMBL" id="WOJ92774.1"/>
    </source>
</evidence>
<reference evidence="1 2" key="1">
    <citation type="submission" date="2023-10" db="EMBL/GenBank/DDBJ databases">
        <title>Two novel species belonging to the OM43/NOR5 clade.</title>
        <authorList>
            <person name="Park M."/>
        </authorList>
    </citation>
    <scope>NUCLEOTIDE SEQUENCE [LARGE SCALE GENOMIC DNA]</scope>
    <source>
        <strain evidence="1 2">IMCC43200</strain>
    </source>
</reference>
<dbReference type="Proteomes" id="UP001626537">
    <property type="component" value="Chromosome"/>
</dbReference>
<dbReference type="SUPFAM" id="SSF53474">
    <property type="entry name" value="alpha/beta-Hydrolases"/>
    <property type="match status" value="1"/>
</dbReference>
<name>A0ABZ0I1T4_9GAMM</name>
<proteinExistence type="predicted"/>
<dbReference type="PROSITE" id="PS51257">
    <property type="entry name" value="PROKAR_LIPOPROTEIN"/>
    <property type="match status" value="1"/>
</dbReference>
<sequence length="587" mass="67010">MNLSLRTLACGALLGSMLLGCGEASVEVAKPVADTAAPGPSFNIRFDESLASQAQDGRLLLMLSNTDRDEPRFLVDNSLDTQLIYGRNVADWSAGSNMLIDAAHIGFPINTLADLPPGRYYVQALLNRYKDFQLANGKTVSLSPDQGEGQRWNRKPGNFYSKPVALDITANGEYEIVLDQQIAPIEPAKDTQYIKHVRMKSELLSEFWGEDVYLGAHVLLPKDFDQHPEARYPLMVFHGHFPSDFGAFRPEPPDPDLEPVYSERFSMDGYNIIQQQEAHNNYLRWIADDFPRFLAIEIQHPTPYYDDSYAVNSASQGPYGDAINYELIPFIEEQFRGLGEGWARFTYGGSTGGWEAMATQMFYPDEFNGAFVACPDPIDFRAYLTMNIYEDKNAYYYPSDFQKITRPGHRDYLGNVQSSIKDQNDLERVLGDRNRSGQQFDIWEATFSPMDEDGYPADLWDPETGEIDPEIAAYWKENFDLSYILRRDWKTLGPKLVGKLHIYTGDMDNYYLNNAVYLVEEFLESTTEPYYAGEVDYGDRAEHCWNGDQENGNHLSRLRYNWMYVPKILKRIEESAPEGADVSSWRY</sequence>
<gene>
    <name evidence="1" type="ORF">R0135_13395</name>
</gene>
<protein>
    <recommendedName>
        <fullName evidence="3">Esterase</fullName>
    </recommendedName>
</protein>
<dbReference type="InterPro" id="IPR050583">
    <property type="entry name" value="Mycobacterial_A85_antigen"/>
</dbReference>
<accession>A0ABZ0I1T4</accession>
<dbReference type="RefSeq" id="WP_407347380.1">
    <property type="nucleotide sequence ID" value="NZ_CP136864.1"/>
</dbReference>
<organism evidence="1 2">
    <name type="scientific">Congregibacter variabilis</name>
    <dbReference type="NCBI Taxonomy" id="3081200"/>
    <lineage>
        <taxon>Bacteria</taxon>
        <taxon>Pseudomonadati</taxon>
        <taxon>Pseudomonadota</taxon>
        <taxon>Gammaproteobacteria</taxon>
        <taxon>Cellvibrionales</taxon>
        <taxon>Halieaceae</taxon>
        <taxon>Congregibacter</taxon>
    </lineage>
</organism>
<dbReference type="InterPro" id="IPR029058">
    <property type="entry name" value="AB_hydrolase_fold"/>
</dbReference>
<dbReference type="PANTHER" id="PTHR48098:SF3">
    <property type="entry name" value="IRON(III) ENTEROBACTIN ESTERASE"/>
    <property type="match status" value="1"/>
</dbReference>
<dbReference type="EMBL" id="CP136864">
    <property type="protein sequence ID" value="WOJ92774.1"/>
    <property type="molecule type" value="Genomic_DNA"/>
</dbReference>
<evidence type="ECO:0000313" key="2">
    <source>
        <dbReference type="Proteomes" id="UP001626537"/>
    </source>
</evidence>